<feature type="domain" description="Paf1 complex subunit Cdc73 N-terminal" evidence="7">
    <location>
        <begin position="1"/>
        <end position="253"/>
    </location>
</feature>
<reference evidence="8" key="1">
    <citation type="submission" date="2022-03" db="EMBL/GenBank/DDBJ databases">
        <authorList>
            <person name="Martin H S."/>
        </authorList>
    </citation>
    <scope>NUCLEOTIDE SEQUENCE</scope>
</reference>
<feature type="region of interest" description="Disordered" evidence="5">
    <location>
        <begin position="220"/>
        <end position="239"/>
    </location>
</feature>
<keyword evidence="9" id="KW-1185">Reference proteome</keyword>
<evidence type="ECO:0000313" key="9">
    <source>
        <dbReference type="Proteomes" id="UP000837857"/>
    </source>
</evidence>
<feature type="region of interest" description="Disordered" evidence="5">
    <location>
        <begin position="282"/>
        <end position="316"/>
    </location>
</feature>
<dbReference type="InterPro" id="IPR032041">
    <property type="entry name" value="Cdc73_N"/>
</dbReference>
<dbReference type="Gene3D" id="3.40.50.11990">
    <property type="entry name" value="RNA polymerase II accessory factor, Cdc73 C-terminal domain"/>
    <property type="match status" value="1"/>
</dbReference>
<feature type="domain" description="Cell division control protein 73 C-terminal" evidence="6">
    <location>
        <begin position="339"/>
        <end position="502"/>
    </location>
</feature>
<dbReference type="Pfam" id="PF05179">
    <property type="entry name" value="CDC73_C"/>
    <property type="match status" value="1"/>
</dbReference>
<organism evidence="8 9">
    <name type="scientific">Iphiclides podalirius</name>
    <name type="common">scarce swallowtail</name>
    <dbReference type="NCBI Taxonomy" id="110791"/>
    <lineage>
        <taxon>Eukaryota</taxon>
        <taxon>Metazoa</taxon>
        <taxon>Ecdysozoa</taxon>
        <taxon>Arthropoda</taxon>
        <taxon>Hexapoda</taxon>
        <taxon>Insecta</taxon>
        <taxon>Pterygota</taxon>
        <taxon>Neoptera</taxon>
        <taxon>Endopterygota</taxon>
        <taxon>Lepidoptera</taxon>
        <taxon>Glossata</taxon>
        <taxon>Ditrysia</taxon>
        <taxon>Papilionoidea</taxon>
        <taxon>Papilionidae</taxon>
        <taxon>Papilioninae</taxon>
        <taxon>Iphiclides</taxon>
    </lineage>
</organism>
<keyword evidence="3" id="KW-0804">Transcription</keyword>
<evidence type="ECO:0008006" key="10">
    <source>
        <dbReference type="Google" id="ProtNLM"/>
    </source>
</evidence>
<dbReference type="Proteomes" id="UP000837857">
    <property type="component" value="Chromosome 5"/>
</dbReference>
<evidence type="ECO:0000259" key="7">
    <source>
        <dbReference type="Pfam" id="PF16050"/>
    </source>
</evidence>
<feature type="compositionally biased region" description="Polar residues" evidence="5">
    <location>
        <begin position="294"/>
        <end position="304"/>
    </location>
</feature>
<name>A0ABN8IZM1_9NEOP</name>
<evidence type="ECO:0000256" key="1">
    <source>
        <dbReference type="ARBA" id="ARBA00004123"/>
    </source>
</evidence>
<dbReference type="PANTHER" id="PTHR12466">
    <property type="entry name" value="CDC73 DOMAIN PROTEIN"/>
    <property type="match status" value="1"/>
</dbReference>
<feature type="compositionally biased region" description="Pro residues" evidence="5">
    <location>
        <begin position="225"/>
        <end position="238"/>
    </location>
</feature>
<sequence length="512" mass="56717">MWGSGKEGNNKEYYTLECLLFFLKNTQLTHPVYVRQAAAANISAVRRPDRKELLAYLNGETATCASIDKSAPLEIPTQVKRTHDNDGGESAAKKPRIEETHVQKVREQLAARLDAPKEASVTVDNIKSLSEAMSVEKIAAIKAKRLAKKRTTIKSNDYSDTLGVVGSDLRAILDYDVDLTKDIISRERQWRTRTTVLQSNGKMFAKSILALLGSIRAREEGRPGAPRPQPVVMPPPTALPAQQTQYNRYDQERFIRQKEETEGFKIDTMGTYHGMTLKSVTEGPSVPVAARAPQTPNHPRQMPSSGGAGVGGAAANGGRRELLPAAAARAPPAGAKRPSRTPIIIIPAAATSLISMYNVKDMLQDHKFVPVEQKKAEGGARENEVLLQRRKGPSGDQVPNNATTITVPYRVVDNPGRLSAAEWDRVVAVFVQGPAWQFKGWPWDGNPVQIFANICAFHLKYDEMKLDANVARWAVTVLNLSRTKRHLDRAVLLGFWETLDKHMMKNKPHLRF</sequence>
<evidence type="ECO:0000256" key="3">
    <source>
        <dbReference type="ARBA" id="ARBA00023163"/>
    </source>
</evidence>
<evidence type="ECO:0000259" key="6">
    <source>
        <dbReference type="Pfam" id="PF05179"/>
    </source>
</evidence>
<comment type="subcellular location">
    <subcellularLocation>
        <location evidence="1">Nucleus</location>
    </subcellularLocation>
</comment>
<accession>A0ABN8IZM1</accession>
<protein>
    <recommendedName>
        <fullName evidence="10">Parafibromin</fullName>
    </recommendedName>
</protein>
<proteinExistence type="inferred from homology"/>
<gene>
    <name evidence="8" type="ORF">IPOD504_LOCUS14369</name>
</gene>
<keyword evidence="4" id="KW-0539">Nucleus</keyword>
<feature type="compositionally biased region" description="Gly residues" evidence="5">
    <location>
        <begin position="306"/>
        <end position="315"/>
    </location>
</feature>
<dbReference type="EMBL" id="OW152817">
    <property type="protein sequence ID" value="CAH2068492.1"/>
    <property type="molecule type" value="Genomic_DNA"/>
</dbReference>
<dbReference type="PANTHER" id="PTHR12466:SF8">
    <property type="entry name" value="PARAFIBROMIN"/>
    <property type="match status" value="1"/>
</dbReference>
<evidence type="ECO:0000256" key="4">
    <source>
        <dbReference type="ARBA" id="ARBA00023242"/>
    </source>
</evidence>
<evidence type="ECO:0000313" key="8">
    <source>
        <dbReference type="EMBL" id="CAH2068492.1"/>
    </source>
</evidence>
<dbReference type="InterPro" id="IPR007852">
    <property type="entry name" value="Cdc73/Parafibromin"/>
</dbReference>
<dbReference type="Pfam" id="PF16050">
    <property type="entry name" value="CDC73_N"/>
    <property type="match status" value="1"/>
</dbReference>
<evidence type="ECO:0000256" key="5">
    <source>
        <dbReference type="SAM" id="MobiDB-lite"/>
    </source>
</evidence>
<evidence type="ECO:0000256" key="2">
    <source>
        <dbReference type="ARBA" id="ARBA00010427"/>
    </source>
</evidence>
<dbReference type="InterPro" id="IPR038103">
    <property type="entry name" value="CDC73_C_sf"/>
</dbReference>
<comment type="similarity">
    <text evidence="2">Belongs to the CDC73 family.</text>
</comment>
<feature type="non-terminal residue" evidence="8">
    <location>
        <position position="1"/>
    </location>
</feature>
<dbReference type="InterPro" id="IPR031336">
    <property type="entry name" value="CDC73_C"/>
</dbReference>